<dbReference type="OMA" id="LWDKQHG"/>
<feature type="site" description="Lowers pKa of active site Cys" evidence="3">
    <location>
        <position position="230"/>
    </location>
</feature>
<dbReference type="Gene3D" id="3.40.30.10">
    <property type="entry name" value="Glutaredoxin"/>
    <property type="match status" value="1"/>
</dbReference>
<dbReference type="AlphaFoldDB" id="D3BDL7"/>
<dbReference type="RefSeq" id="XP_020432118.1">
    <property type="nucleotide sequence ID" value="XM_020577670.1"/>
</dbReference>
<feature type="binding site" evidence="2">
    <location>
        <begin position="120"/>
        <end position="121"/>
    </location>
    <ligand>
        <name>glutathione</name>
        <dbReference type="ChEBI" id="CHEBI:57925"/>
    </ligand>
</feature>
<name>D3BDL7_HETP5</name>
<organism evidence="5 6">
    <name type="scientific">Heterostelium pallidum (strain ATCC 26659 / Pp 5 / PN500)</name>
    <name type="common">Cellular slime mold</name>
    <name type="synonym">Polysphondylium pallidum</name>
    <dbReference type="NCBI Taxonomy" id="670386"/>
    <lineage>
        <taxon>Eukaryota</taxon>
        <taxon>Amoebozoa</taxon>
        <taxon>Evosea</taxon>
        <taxon>Eumycetozoa</taxon>
        <taxon>Dictyostelia</taxon>
        <taxon>Acytosteliales</taxon>
        <taxon>Acytosteliaceae</taxon>
        <taxon>Heterostelium</taxon>
    </lineage>
</organism>
<dbReference type="InterPro" id="IPR047047">
    <property type="entry name" value="GST_Omega-like_C"/>
</dbReference>
<dbReference type="GO" id="GO:0005737">
    <property type="term" value="C:cytoplasm"/>
    <property type="evidence" value="ECO:0007669"/>
    <property type="project" value="TreeGrafter"/>
</dbReference>
<gene>
    <name evidence="5" type="ORF">PPL_06819</name>
</gene>
<dbReference type="CDD" id="cd03190">
    <property type="entry name" value="GST_C_Omega_like"/>
    <property type="match status" value="1"/>
</dbReference>
<evidence type="ECO:0000313" key="6">
    <source>
        <dbReference type="Proteomes" id="UP000001396"/>
    </source>
</evidence>
<dbReference type="Gene3D" id="1.20.1050.10">
    <property type="match status" value="1"/>
</dbReference>
<evidence type="ECO:0000256" key="2">
    <source>
        <dbReference type="PIRSR" id="PIRSR015753-2"/>
    </source>
</evidence>
<reference evidence="5 6" key="1">
    <citation type="journal article" date="2011" name="Genome Res.">
        <title>Phylogeny-wide analysis of social amoeba genomes highlights ancient origins for complex intercellular communication.</title>
        <authorList>
            <person name="Heidel A.J."/>
            <person name="Lawal H.M."/>
            <person name="Felder M."/>
            <person name="Schilde C."/>
            <person name="Helps N.R."/>
            <person name="Tunggal B."/>
            <person name="Rivero F."/>
            <person name="John U."/>
            <person name="Schleicher M."/>
            <person name="Eichinger L."/>
            <person name="Platzer M."/>
            <person name="Noegel A.A."/>
            <person name="Schaap P."/>
            <person name="Gloeckner G."/>
        </authorList>
    </citation>
    <scope>NUCLEOTIDE SEQUENCE [LARGE SCALE GENOMIC DNA]</scope>
    <source>
        <strain evidence="6">ATCC 26659 / Pp 5 / PN500</strain>
    </source>
</reference>
<comment type="caution">
    <text evidence="5">The sequence shown here is derived from an EMBL/GenBank/DDBJ whole genome shotgun (WGS) entry which is preliminary data.</text>
</comment>
<dbReference type="InterPro" id="IPR016639">
    <property type="entry name" value="GST_Omega/GSH"/>
</dbReference>
<sequence>MQQSQQQQLPYRNIISDDHPIYKPEANRYHLYIVNSCPFAHRAYIALKLKGLEGIIGLSITEPVFDDELGWQFSESYPDHVNGFSSIPDLYKKSGNPEYTGRFTVPLLWDKQSSTIVNNESPDLLRILNNSFNQFVNSETSPIDLYPSDLQLEINELNGKIAEHINSGVYKVGAAKTQEIYNTNVDNLFKTFNELEERLEKSGSKYLFGDRLTETDIRLFTTLIRFDIVYYHVMKCNLKQIQQYTYLKKYLVNLYQIPTFRSTVDFNEIKTGDYKAKVFNPSGIIPIGPNIDYLLQL</sequence>
<dbReference type="Pfam" id="PF13409">
    <property type="entry name" value="GST_N_2"/>
    <property type="match status" value="1"/>
</dbReference>
<dbReference type="Proteomes" id="UP000001396">
    <property type="component" value="Unassembled WGS sequence"/>
</dbReference>
<feature type="active site" description="Proton donor/acceptor" evidence="1">
    <location>
        <position position="170"/>
    </location>
</feature>
<proteinExistence type="predicted"/>
<evidence type="ECO:0000259" key="4">
    <source>
        <dbReference type="PROSITE" id="PS50405"/>
    </source>
</evidence>
<protein>
    <recommendedName>
        <fullName evidence="4">GST C-terminal domain-containing protein</fullName>
    </recommendedName>
</protein>
<dbReference type="InterPro" id="IPR036282">
    <property type="entry name" value="Glutathione-S-Trfase_C_sf"/>
</dbReference>
<dbReference type="InterPro" id="IPR036249">
    <property type="entry name" value="Thioredoxin-like_sf"/>
</dbReference>
<keyword evidence="6" id="KW-1185">Reference proteome</keyword>
<dbReference type="PIRSF" id="PIRSF015753">
    <property type="entry name" value="GST"/>
    <property type="match status" value="1"/>
</dbReference>
<feature type="domain" description="GST C-terminal" evidence="4">
    <location>
        <begin position="122"/>
        <end position="273"/>
    </location>
</feature>
<dbReference type="EMBL" id="ADBJ01000031">
    <property type="protein sequence ID" value="EFA79998.1"/>
    <property type="molecule type" value="Genomic_DNA"/>
</dbReference>
<dbReference type="STRING" id="670386.D3BDL7"/>
<dbReference type="PANTHER" id="PTHR32419">
    <property type="entry name" value="GLUTATHIONYL-HYDROQUINONE REDUCTASE"/>
    <property type="match status" value="1"/>
</dbReference>
<dbReference type="InterPro" id="IPR004045">
    <property type="entry name" value="Glutathione_S-Trfase_N"/>
</dbReference>
<dbReference type="GO" id="GO:0004364">
    <property type="term" value="F:glutathione transferase activity"/>
    <property type="evidence" value="ECO:0007669"/>
    <property type="project" value="InterPro"/>
</dbReference>
<dbReference type="PROSITE" id="PS50405">
    <property type="entry name" value="GST_CTER"/>
    <property type="match status" value="1"/>
</dbReference>
<dbReference type="InterPro" id="IPR010987">
    <property type="entry name" value="Glutathione-S-Trfase_C-like"/>
</dbReference>
<feature type="active site" description="Nucleophile" evidence="1">
    <location>
        <position position="37"/>
    </location>
</feature>
<evidence type="ECO:0000256" key="1">
    <source>
        <dbReference type="PIRSR" id="PIRSR015753-1"/>
    </source>
</evidence>
<dbReference type="Pfam" id="PF13410">
    <property type="entry name" value="GST_C_2"/>
    <property type="match status" value="1"/>
</dbReference>
<evidence type="ECO:0000256" key="3">
    <source>
        <dbReference type="PIRSR" id="PIRSR015753-3"/>
    </source>
</evidence>
<dbReference type="SUPFAM" id="SSF52833">
    <property type="entry name" value="Thioredoxin-like"/>
    <property type="match status" value="1"/>
</dbReference>
<feature type="binding site" evidence="2">
    <location>
        <position position="71"/>
    </location>
    <ligand>
        <name>glutathione</name>
        <dbReference type="ChEBI" id="CHEBI:57925"/>
    </ligand>
</feature>
<feature type="binding site" evidence="2">
    <location>
        <begin position="102"/>
        <end position="105"/>
    </location>
    <ligand>
        <name>glutathione</name>
        <dbReference type="ChEBI" id="CHEBI:57925"/>
    </ligand>
</feature>
<dbReference type="SUPFAM" id="SSF47616">
    <property type="entry name" value="GST C-terminal domain-like"/>
    <property type="match status" value="1"/>
</dbReference>
<accession>D3BDL7</accession>
<dbReference type="GeneID" id="31362300"/>
<dbReference type="PANTHER" id="PTHR32419:SF6">
    <property type="entry name" value="GLUTATHIONE S-TRANSFERASE OMEGA-LIKE 1-RELATED"/>
    <property type="match status" value="1"/>
</dbReference>
<dbReference type="InParanoid" id="D3BDL7"/>
<evidence type="ECO:0000313" key="5">
    <source>
        <dbReference type="EMBL" id="EFA79998.1"/>
    </source>
</evidence>